<proteinExistence type="predicted"/>
<comment type="cofactor">
    <cofactor evidence="1">
        <name>FAD</name>
        <dbReference type="ChEBI" id="CHEBI:57692"/>
    </cofactor>
</comment>
<organism evidence="6 7">
    <name type="scientific">Tianweitania aestuarii</name>
    <dbReference type="NCBI Taxonomy" id="2814886"/>
    <lineage>
        <taxon>Bacteria</taxon>
        <taxon>Pseudomonadati</taxon>
        <taxon>Pseudomonadota</taxon>
        <taxon>Alphaproteobacteria</taxon>
        <taxon>Hyphomicrobiales</taxon>
        <taxon>Phyllobacteriaceae</taxon>
        <taxon>Tianweitania</taxon>
    </lineage>
</organism>
<evidence type="ECO:0000313" key="6">
    <source>
        <dbReference type="EMBL" id="MBS9721803.1"/>
    </source>
</evidence>
<dbReference type="PANTHER" id="PTHR43400">
    <property type="entry name" value="FUMARATE REDUCTASE"/>
    <property type="match status" value="1"/>
</dbReference>
<dbReference type="RefSeq" id="WP_213985420.1">
    <property type="nucleotide sequence ID" value="NZ_JAFMNX010000003.1"/>
</dbReference>
<dbReference type="SUPFAM" id="SSF56425">
    <property type="entry name" value="Succinate dehydrogenase/fumarate reductase flavoprotein, catalytic domain"/>
    <property type="match status" value="1"/>
</dbReference>
<dbReference type="InterPro" id="IPR050315">
    <property type="entry name" value="FAD-oxidoreductase_2"/>
</dbReference>
<dbReference type="EMBL" id="JAFMNX010000003">
    <property type="protein sequence ID" value="MBS9721803.1"/>
    <property type="molecule type" value="Genomic_DNA"/>
</dbReference>
<keyword evidence="3" id="KW-0274">FAD</keyword>
<protein>
    <submittedName>
        <fullName evidence="6">FAD-binding protein</fullName>
    </submittedName>
</protein>
<dbReference type="InterPro" id="IPR003953">
    <property type="entry name" value="FAD-dep_OxRdtase_2_FAD-bd"/>
</dbReference>
<dbReference type="InterPro" id="IPR036188">
    <property type="entry name" value="FAD/NAD-bd_sf"/>
</dbReference>
<gene>
    <name evidence="6" type="ORF">JYU29_14025</name>
</gene>
<evidence type="ECO:0000256" key="4">
    <source>
        <dbReference type="ARBA" id="ARBA00023002"/>
    </source>
</evidence>
<dbReference type="Gene3D" id="3.90.700.10">
    <property type="entry name" value="Succinate dehydrogenase/fumarate reductase flavoprotein, catalytic domain"/>
    <property type="match status" value="1"/>
</dbReference>
<comment type="caution">
    <text evidence="6">The sequence shown here is derived from an EMBL/GenBank/DDBJ whole genome shotgun (WGS) entry which is preliminary data.</text>
</comment>
<accession>A0ABS5RXM4</accession>
<sequence>MSDELDVLVIGAGACGLCAAIQAHDKGLSVAIIEKNERPGGNSALSTGSVPAANSRFQREAGIKDNPEKYFRDLMGIAGETEAENLVRRMTAVSAETVEWLIDDVGCRMELITAYKHIGHSVSRLHAPRSRRGQDLVDDLVGAVEQRDIPLAVGNSAKSLIVEDGRVVGAVVDAGDGDVMEIRARAVILASNGFGNNRALVERYIPEIASAQYFGALGSDGEAIIWGEELGADFRNMAAYQGYAAVADPHGSILSWTTIEKGGVLVNEKGERFGDESLGYSGYAKHVLAEGSRSWAIFDQRIFEIAMQEEEFAELWEHKGLKKADTVAEVASAQGLDGAAAEAAVAAYNAAAEQGVADAFGRTASGLAPLQAPFYSCRTLPALFHTQGGLAVDDDARVLRKDGSVIAGLYAGGGAAAGVSGKAGALGYASGNGLLTAVALGRLAARAAAADIGA</sequence>
<evidence type="ECO:0000256" key="2">
    <source>
        <dbReference type="ARBA" id="ARBA00022630"/>
    </source>
</evidence>
<evidence type="ECO:0000313" key="7">
    <source>
        <dbReference type="Proteomes" id="UP001297272"/>
    </source>
</evidence>
<keyword evidence="7" id="KW-1185">Reference proteome</keyword>
<keyword evidence="4" id="KW-0560">Oxidoreductase</keyword>
<reference evidence="6 7" key="1">
    <citation type="submission" date="2021-03" db="EMBL/GenBank/DDBJ databases">
        <title>Tianweitania aestuarii sp. nov., isolated from a tidal flat.</title>
        <authorList>
            <person name="Park S."/>
            <person name="Yoon J.-H."/>
        </authorList>
    </citation>
    <scope>NUCLEOTIDE SEQUENCE [LARGE SCALE GENOMIC DNA]</scope>
    <source>
        <strain evidence="6 7">BSSL-BM11</strain>
    </source>
</reference>
<evidence type="ECO:0000256" key="1">
    <source>
        <dbReference type="ARBA" id="ARBA00001974"/>
    </source>
</evidence>
<keyword evidence="2" id="KW-0285">Flavoprotein</keyword>
<dbReference type="InterPro" id="IPR027477">
    <property type="entry name" value="Succ_DH/fumarate_Rdtase_cat_sf"/>
</dbReference>
<dbReference type="Gene3D" id="3.50.50.60">
    <property type="entry name" value="FAD/NAD(P)-binding domain"/>
    <property type="match status" value="1"/>
</dbReference>
<dbReference type="PANTHER" id="PTHR43400:SF10">
    <property type="entry name" value="3-OXOSTEROID 1-DEHYDROGENASE"/>
    <property type="match status" value="1"/>
</dbReference>
<feature type="domain" description="FAD-dependent oxidoreductase 2 FAD-binding" evidence="5">
    <location>
        <begin position="6"/>
        <end position="421"/>
    </location>
</feature>
<evidence type="ECO:0000259" key="5">
    <source>
        <dbReference type="Pfam" id="PF00890"/>
    </source>
</evidence>
<dbReference type="SUPFAM" id="SSF51905">
    <property type="entry name" value="FAD/NAD(P)-binding domain"/>
    <property type="match status" value="1"/>
</dbReference>
<evidence type="ECO:0000256" key="3">
    <source>
        <dbReference type="ARBA" id="ARBA00022827"/>
    </source>
</evidence>
<dbReference type="Pfam" id="PF00890">
    <property type="entry name" value="FAD_binding_2"/>
    <property type="match status" value="1"/>
</dbReference>
<name>A0ABS5RXM4_9HYPH</name>
<dbReference type="Proteomes" id="UP001297272">
    <property type="component" value="Unassembled WGS sequence"/>
</dbReference>